<evidence type="ECO:0000259" key="2">
    <source>
        <dbReference type="Pfam" id="PF01478"/>
    </source>
</evidence>
<comment type="caution">
    <text evidence="3">The sequence shown here is derived from an EMBL/GenBank/DDBJ whole genome shotgun (WGS) entry which is preliminary data.</text>
</comment>
<feature type="domain" description="Prepilin type IV endopeptidase peptidase" evidence="2">
    <location>
        <begin position="8"/>
        <end position="105"/>
    </location>
</feature>
<keyword evidence="1" id="KW-0812">Transmembrane</keyword>
<gene>
    <name evidence="3" type="ORF">JQC93_18530</name>
</gene>
<dbReference type="InterPro" id="IPR000045">
    <property type="entry name" value="Prepilin_IV_endopep_pep"/>
</dbReference>
<feature type="transmembrane region" description="Helical" evidence="1">
    <location>
        <begin position="6"/>
        <end position="23"/>
    </location>
</feature>
<organism evidence="3 4">
    <name type="scientific">Vibrio ulleungensis</name>
    <dbReference type="NCBI Taxonomy" id="2807619"/>
    <lineage>
        <taxon>Bacteria</taxon>
        <taxon>Pseudomonadati</taxon>
        <taxon>Pseudomonadota</taxon>
        <taxon>Gammaproteobacteria</taxon>
        <taxon>Vibrionales</taxon>
        <taxon>Vibrionaceae</taxon>
        <taxon>Vibrio</taxon>
    </lineage>
</organism>
<feature type="transmembrane region" description="Helical" evidence="1">
    <location>
        <begin position="90"/>
        <end position="110"/>
    </location>
</feature>
<reference evidence="3 4" key="1">
    <citation type="submission" date="2021-02" db="EMBL/GenBank/DDBJ databases">
        <authorList>
            <person name="Park J.-S."/>
        </authorList>
    </citation>
    <scope>NUCLEOTIDE SEQUENCE [LARGE SCALE GENOMIC DNA]</scope>
    <source>
        <strain evidence="3 4">188UL20-2</strain>
    </source>
</reference>
<dbReference type="Gene3D" id="1.20.120.1220">
    <property type="match status" value="1"/>
</dbReference>
<feature type="transmembrane region" description="Helical" evidence="1">
    <location>
        <begin position="122"/>
        <end position="142"/>
    </location>
</feature>
<sequence>MNWAAIALVAVILMSIGIGDWRCRKIPNKSILYLAITLCSLLFFFDLSVQVFSAGMCFLIGFALWMMKFVGAGDIKLVTALSIIIEPKLLSSLLVVFAAAIVFTLLMMWLSDRFRKTNQLSSGVPMAVPISIAGFFGIVGTMY</sequence>
<accession>A0ABS2HLL0</accession>
<feature type="transmembrane region" description="Helical" evidence="1">
    <location>
        <begin position="30"/>
        <end position="45"/>
    </location>
</feature>
<keyword evidence="1" id="KW-1133">Transmembrane helix</keyword>
<keyword evidence="1" id="KW-0472">Membrane</keyword>
<dbReference type="EMBL" id="JAFEUM010000010">
    <property type="protein sequence ID" value="MBM7038380.1"/>
    <property type="molecule type" value="Genomic_DNA"/>
</dbReference>
<keyword evidence="4" id="KW-1185">Reference proteome</keyword>
<dbReference type="Proteomes" id="UP000809621">
    <property type="component" value="Unassembled WGS sequence"/>
</dbReference>
<evidence type="ECO:0000256" key="1">
    <source>
        <dbReference type="SAM" id="Phobius"/>
    </source>
</evidence>
<dbReference type="RefSeq" id="WP_205159832.1">
    <property type="nucleotide sequence ID" value="NZ_JAFEUM010000010.1"/>
</dbReference>
<evidence type="ECO:0000313" key="3">
    <source>
        <dbReference type="EMBL" id="MBM7038380.1"/>
    </source>
</evidence>
<name>A0ABS2HLL0_9VIBR</name>
<proteinExistence type="predicted"/>
<protein>
    <submittedName>
        <fullName evidence="3">Prepilin peptidase</fullName>
    </submittedName>
</protein>
<evidence type="ECO:0000313" key="4">
    <source>
        <dbReference type="Proteomes" id="UP000809621"/>
    </source>
</evidence>
<dbReference type="Pfam" id="PF01478">
    <property type="entry name" value="Peptidase_A24"/>
    <property type="match status" value="1"/>
</dbReference>